<keyword evidence="4 6" id="KW-0472">Membrane</keyword>
<organism evidence="8 9">
    <name type="scientific">Setomelanomma holmii</name>
    <dbReference type="NCBI Taxonomy" id="210430"/>
    <lineage>
        <taxon>Eukaryota</taxon>
        <taxon>Fungi</taxon>
        <taxon>Dikarya</taxon>
        <taxon>Ascomycota</taxon>
        <taxon>Pezizomycotina</taxon>
        <taxon>Dothideomycetes</taxon>
        <taxon>Pleosporomycetidae</taxon>
        <taxon>Pleosporales</taxon>
        <taxon>Pleosporineae</taxon>
        <taxon>Phaeosphaeriaceae</taxon>
        <taxon>Setomelanomma</taxon>
    </lineage>
</organism>
<dbReference type="Pfam" id="PF20684">
    <property type="entry name" value="Fung_rhodopsin"/>
    <property type="match status" value="1"/>
</dbReference>
<comment type="similarity">
    <text evidence="5">Belongs to the SAT4 family.</text>
</comment>
<feature type="transmembrane region" description="Helical" evidence="6">
    <location>
        <begin position="50"/>
        <end position="73"/>
    </location>
</feature>
<evidence type="ECO:0000313" key="8">
    <source>
        <dbReference type="EMBL" id="KAF2025770.1"/>
    </source>
</evidence>
<dbReference type="Proteomes" id="UP000799777">
    <property type="component" value="Unassembled WGS sequence"/>
</dbReference>
<name>A0A9P4LI09_9PLEO</name>
<feature type="transmembrane region" description="Helical" evidence="6">
    <location>
        <begin position="20"/>
        <end position="38"/>
    </location>
</feature>
<evidence type="ECO:0000256" key="5">
    <source>
        <dbReference type="ARBA" id="ARBA00038359"/>
    </source>
</evidence>
<evidence type="ECO:0000256" key="6">
    <source>
        <dbReference type="SAM" id="Phobius"/>
    </source>
</evidence>
<dbReference type="InterPro" id="IPR052337">
    <property type="entry name" value="SAT4-like"/>
</dbReference>
<feature type="domain" description="Rhodopsin" evidence="7">
    <location>
        <begin position="19"/>
        <end position="148"/>
    </location>
</feature>
<dbReference type="InterPro" id="IPR049326">
    <property type="entry name" value="Rhodopsin_dom_fungi"/>
</dbReference>
<feature type="transmembrane region" description="Helical" evidence="6">
    <location>
        <begin position="85"/>
        <end position="105"/>
    </location>
</feature>
<dbReference type="PANTHER" id="PTHR33048:SF47">
    <property type="entry name" value="INTEGRAL MEMBRANE PROTEIN-RELATED"/>
    <property type="match status" value="1"/>
</dbReference>
<comment type="subcellular location">
    <subcellularLocation>
        <location evidence="1">Membrane</location>
        <topology evidence="1">Multi-pass membrane protein</topology>
    </subcellularLocation>
</comment>
<reference evidence="8" key="1">
    <citation type="journal article" date="2020" name="Stud. Mycol.">
        <title>101 Dothideomycetes genomes: a test case for predicting lifestyles and emergence of pathogens.</title>
        <authorList>
            <person name="Haridas S."/>
            <person name="Albert R."/>
            <person name="Binder M."/>
            <person name="Bloem J."/>
            <person name="Labutti K."/>
            <person name="Salamov A."/>
            <person name="Andreopoulos B."/>
            <person name="Baker S."/>
            <person name="Barry K."/>
            <person name="Bills G."/>
            <person name="Bluhm B."/>
            <person name="Cannon C."/>
            <person name="Castanera R."/>
            <person name="Culley D."/>
            <person name="Daum C."/>
            <person name="Ezra D."/>
            <person name="Gonzalez J."/>
            <person name="Henrissat B."/>
            <person name="Kuo A."/>
            <person name="Liang C."/>
            <person name="Lipzen A."/>
            <person name="Lutzoni F."/>
            <person name="Magnuson J."/>
            <person name="Mondo S."/>
            <person name="Nolan M."/>
            <person name="Ohm R."/>
            <person name="Pangilinan J."/>
            <person name="Park H.-J."/>
            <person name="Ramirez L."/>
            <person name="Alfaro M."/>
            <person name="Sun H."/>
            <person name="Tritt A."/>
            <person name="Yoshinaga Y."/>
            <person name="Zwiers L.-H."/>
            <person name="Turgeon B."/>
            <person name="Goodwin S."/>
            <person name="Spatafora J."/>
            <person name="Crous P."/>
            <person name="Grigoriev I."/>
        </authorList>
    </citation>
    <scope>NUCLEOTIDE SEQUENCE</scope>
    <source>
        <strain evidence="8">CBS 110217</strain>
    </source>
</reference>
<dbReference type="PANTHER" id="PTHR33048">
    <property type="entry name" value="PTH11-LIKE INTEGRAL MEMBRANE PROTEIN (AFU_ORTHOLOGUE AFUA_5G11245)"/>
    <property type="match status" value="1"/>
</dbReference>
<evidence type="ECO:0000256" key="2">
    <source>
        <dbReference type="ARBA" id="ARBA00022692"/>
    </source>
</evidence>
<evidence type="ECO:0000256" key="4">
    <source>
        <dbReference type="ARBA" id="ARBA00023136"/>
    </source>
</evidence>
<gene>
    <name evidence="8" type="ORF">EK21DRAFT_103697</name>
</gene>
<proteinExistence type="inferred from homology"/>
<evidence type="ECO:0000256" key="1">
    <source>
        <dbReference type="ARBA" id="ARBA00004141"/>
    </source>
</evidence>
<dbReference type="OrthoDB" id="5329176at2759"/>
<comment type="caution">
    <text evidence="8">The sequence shown here is derived from an EMBL/GenBank/DDBJ whole genome shotgun (WGS) entry which is preliminary data.</text>
</comment>
<keyword evidence="9" id="KW-1185">Reference proteome</keyword>
<dbReference type="AlphaFoldDB" id="A0A9P4LI09"/>
<evidence type="ECO:0000313" key="9">
    <source>
        <dbReference type="Proteomes" id="UP000799777"/>
    </source>
</evidence>
<dbReference type="GO" id="GO:0016020">
    <property type="term" value="C:membrane"/>
    <property type="evidence" value="ECO:0007669"/>
    <property type="project" value="UniProtKB-SubCell"/>
</dbReference>
<dbReference type="EMBL" id="ML978257">
    <property type="protein sequence ID" value="KAF2025770.1"/>
    <property type="molecule type" value="Genomic_DNA"/>
</dbReference>
<evidence type="ECO:0000256" key="3">
    <source>
        <dbReference type="ARBA" id="ARBA00022989"/>
    </source>
</evidence>
<keyword evidence="2 6" id="KW-0812">Transmembrane</keyword>
<protein>
    <recommendedName>
        <fullName evidence="7">Rhodopsin domain-containing protein</fullName>
    </recommendedName>
</protein>
<evidence type="ECO:0000259" key="7">
    <source>
        <dbReference type="Pfam" id="PF20684"/>
    </source>
</evidence>
<accession>A0A9P4LI09</accession>
<sequence>MHFLIKSAFLTYYLSLSPNRVFRLWIGCIPVSAALGTLARLRAQCMDREFVLLAPAVINVLINIYVFILPVPTLATIQMPRRRKIAVISVFAFGGAAVIMGIIRFHSLLALKSIMNTSRGIGEIVIVAALELNLATTGVNLPAIRSIWIKKSKDRKIGAISTGQYGNKKGYTSDSGGSGRPKQMYELSLVSNPSRCEVWKSISGQALVSGNQPEHYEAADANSN</sequence>
<keyword evidence="3 6" id="KW-1133">Transmembrane helix</keyword>